<comment type="caution">
    <text evidence="1">The sequence shown here is derived from an EMBL/GenBank/DDBJ whole genome shotgun (WGS) entry which is preliminary data.</text>
</comment>
<keyword evidence="2" id="KW-1185">Reference proteome</keyword>
<dbReference type="EMBL" id="LVYI01000004">
    <property type="protein sequence ID" value="OAP59791.1"/>
    <property type="molecule type" value="Genomic_DNA"/>
</dbReference>
<dbReference type="STRING" id="1367422.A0A178ZJY4"/>
<name>A0A178ZJY4_9EURO</name>
<dbReference type="RefSeq" id="XP_018693158.1">
    <property type="nucleotide sequence ID" value="XM_018836305.1"/>
</dbReference>
<dbReference type="Proteomes" id="UP000078343">
    <property type="component" value="Unassembled WGS sequence"/>
</dbReference>
<reference evidence="1 2" key="1">
    <citation type="submission" date="2016-04" db="EMBL/GenBank/DDBJ databases">
        <title>Draft genome of Fonsecaea erecta CBS 125763.</title>
        <authorList>
            <person name="Weiss V.A."/>
            <person name="Vicente V.A."/>
            <person name="Raittz R.T."/>
            <person name="Moreno L.F."/>
            <person name="De Souza E.M."/>
            <person name="Pedrosa F.O."/>
            <person name="Steffens M.B."/>
            <person name="Faoro H."/>
            <person name="Tadra-Sfeir M.Z."/>
            <person name="Najafzadeh M.J."/>
            <person name="Felipe M.S."/>
            <person name="Teixeira M."/>
            <person name="Sun J."/>
            <person name="Xi L."/>
            <person name="Gomes R."/>
            <person name="De Azevedo C.M."/>
            <person name="Salgado C.G."/>
            <person name="Da Silva M.B."/>
            <person name="Nascimento M.F."/>
            <person name="Queiroz-Telles F."/>
            <person name="Attili D.S."/>
            <person name="Gorbushina A."/>
        </authorList>
    </citation>
    <scope>NUCLEOTIDE SEQUENCE [LARGE SCALE GENOMIC DNA]</scope>
    <source>
        <strain evidence="1 2">CBS 125763</strain>
    </source>
</reference>
<gene>
    <name evidence="1" type="ORF">AYL99_04793</name>
</gene>
<accession>A0A178ZJY4</accession>
<dbReference type="InterPro" id="IPR036770">
    <property type="entry name" value="Ankyrin_rpt-contain_sf"/>
</dbReference>
<proteinExistence type="predicted"/>
<sequence>MDSWGVGVIVGAAVLYGDQIILETVLTEVIDVEWEDSNALTPLMMVIILRSFESARKLLLHGADAEGTKSCGFSAKELIFRLRDFCEEVEGVDGVDQRCEDICQKNEDYMEYIYEEFGAEVGVFFRHAFPPYADKRGMLKEFNDAIKMLGFDYGEQEHVNMISQGTLKEHDHTTITSKCEPFTLHLLAIFGYMIGMLAQRWLRHLGFSELDLAAASFSAEAGGLVAAGTALQSVVEDGRKKLAVFIYF</sequence>
<organism evidence="1 2">
    <name type="scientific">Fonsecaea erecta</name>
    <dbReference type="NCBI Taxonomy" id="1367422"/>
    <lineage>
        <taxon>Eukaryota</taxon>
        <taxon>Fungi</taxon>
        <taxon>Dikarya</taxon>
        <taxon>Ascomycota</taxon>
        <taxon>Pezizomycotina</taxon>
        <taxon>Eurotiomycetes</taxon>
        <taxon>Chaetothyriomycetidae</taxon>
        <taxon>Chaetothyriales</taxon>
        <taxon>Herpotrichiellaceae</taxon>
        <taxon>Fonsecaea</taxon>
    </lineage>
</organism>
<protein>
    <submittedName>
        <fullName evidence="1">Uncharacterized protein</fullName>
    </submittedName>
</protein>
<evidence type="ECO:0000313" key="1">
    <source>
        <dbReference type="EMBL" id="OAP59791.1"/>
    </source>
</evidence>
<dbReference type="OrthoDB" id="1585644at2759"/>
<evidence type="ECO:0000313" key="2">
    <source>
        <dbReference type="Proteomes" id="UP000078343"/>
    </source>
</evidence>
<dbReference type="AlphaFoldDB" id="A0A178ZJY4"/>
<dbReference type="SUPFAM" id="SSF48403">
    <property type="entry name" value="Ankyrin repeat"/>
    <property type="match status" value="1"/>
</dbReference>
<dbReference type="GeneID" id="30008961"/>